<dbReference type="OrthoDB" id="28208at2759"/>
<evidence type="ECO:0000313" key="10">
    <source>
        <dbReference type="EMBL" id="OLQ07364.1"/>
    </source>
</evidence>
<evidence type="ECO:0000259" key="8">
    <source>
        <dbReference type="Pfam" id="PF01490"/>
    </source>
</evidence>
<dbReference type="InterPro" id="IPR010488">
    <property type="entry name" value="Zeta_toxin_domain"/>
</dbReference>
<gene>
    <name evidence="10" type="primary">Slc38a1</name>
    <name evidence="10" type="ORF">AK812_SmicGene9215</name>
</gene>
<feature type="transmembrane region" description="Helical" evidence="7">
    <location>
        <begin position="277"/>
        <end position="303"/>
    </location>
</feature>
<keyword evidence="3" id="KW-0547">Nucleotide-binding</keyword>
<feature type="transmembrane region" description="Helical" evidence="7">
    <location>
        <begin position="72"/>
        <end position="94"/>
    </location>
</feature>
<dbReference type="GO" id="GO:0015179">
    <property type="term" value="F:L-amino acid transmembrane transporter activity"/>
    <property type="evidence" value="ECO:0007669"/>
    <property type="project" value="TreeGrafter"/>
</dbReference>
<dbReference type="Gene3D" id="3.40.50.300">
    <property type="entry name" value="P-loop containing nucleotide triphosphate hydrolases"/>
    <property type="match status" value="1"/>
</dbReference>
<evidence type="ECO:0000256" key="6">
    <source>
        <dbReference type="ARBA" id="ARBA00023136"/>
    </source>
</evidence>
<feature type="transmembrane region" description="Helical" evidence="7">
    <location>
        <begin position="474"/>
        <end position="497"/>
    </location>
</feature>
<dbReference type="PANTHER" id="PTHR22950">
    <property type="entry name" value="AMINO ACID TRANSPORTER"/>
    <property type="match status" value="1"/>
</dbReference>
<protein>
    <submittedName>
        <fullName evidence="10">Sodium-coupled neutral amino acid transporter 1</fullName>
    </submittedName>
</protein>
<evidence type="ECO:0000256" key="2">
    <source>
        <dbReference type="ARBA" id="ARBA00022692"/>
    </source>
</evidence>
<feature type="transmembrane region" description="Helical" evidence="7">
    <location>
        <begin position="162"/>
        <end position="179"/>
    </location>
</feature>
<feature type="transmembrane region" description="Helical" evidence="7">
    <location>
        <begin position="115"/>
        <end position="142"/>
    </location>
</feature>
<dbReference type="Pfam" id="PF01490">
    <property type="entry name" value="Aa_trans"/>
    <property type="match status" value="1"/>
</dbReference>
<dbReference type="Proteomes" id="UP000186817">
    <property type="component" value="Unassembled WGS sequence"/>
</dbReference>
<dbReference type="SUPFAM" id="SSF52540">
    <property type="entry name" value="P-loop containing nucleoside triphosphate hydrolases"/>
    <property type="match status" value="1"/>
</dbReference>
<feature type="transmembrane region" description="Helical" evidence="7">
    <location>
        <begin position="427"/>
        <end position="446"/>
    </location>
</feature>
<accession>A0A1Q9EIT6</accession>
<evidence type="ECO:0000256" key="1">
    <source>
        <dbReference type="ARBA" id="ARBA00004141"/>
    </source>
</evidence>
<dbReference type="GO" id="GO:0016020">
    <property type="term" value="C:membrane"/>
    <property type="evidence" value="ECO:0007669"/>
    <property type="project" value="UniProtKB-SubCell"/>
</dbReference>
<dbReference type="InterPro" id="IPR013057">
    <property type="entry name" value="AA_transpt_TM"/>
</dbReference>
<reference evidence="10 11" key="1">
    <citation type="submission" date="2016-02" db="EMBL/GenBank/DDBJ databases">
        <title>Genome analysis of coral dinoflagellate symbionts highlights evolutionary adaptations to a symbiotic lifestyle.</title>
        <authorList>
            <person name="Aranda M."/>
            <person name="Li Y."/>
            <person name="Liew Y.J."/>
            <person name="Baumgarten S."/>
            <person name="Simakov O."/>
            <person name="Wilson M."/>
            <person name="Piel J."/>
            <person name="Ashoor H."/>
            <person name="Bougouffa S."/>
            <person name="Bajic V.B."/>
            <person name="Ryu T."/>
            <person name="Ravasi T."/>
            <person name="Bayer T."/>
            <person name="Micklem G."/>
            <person name="Kim H."/>
            <person name="Bhak J."/>
            <person name="Lajeunesse T.C."/>
            <person name="Voolstra C.R."/>
        </authorList>
    </citation>
    <scope>NUCLEOTIDE SEQUENCE [LARGE SCALE GENOMIC DNA]</scope>
    <source>
        <strain evidence="10 11">CCMP2467</strain>
    </source>
</reference>
<evidence type="ECO:0000256" key="4">
    <source>
        <dbReference type="ARBA" id="ARBA00022840"/>
    </source>
</evidence>
<feature type="transmembrane region" description="Helical" evidence="7">
    <location>
        <begin position="239"/>
        <end position="257"/>
    </location>
</feature>
<keyword evidence="2 7" id="KW-0812">Transmembrane</keyword>
<dbReference type="AlphaFoldDB" id="A0A1Q9EIT6"/>
<dbReference type="Pfam" id="PF06414">
    <property type="entry name" value="Zeta_toxin"/>
    <property type="match status" value="1"/>
</dbReference>
<feature type="transmembrane region" description="Helical" evidence="7">
    <location>
        <begin position="186"/>
        <end position="208"/>
    </location>
</feature>
<evidence type="ECO:0000259" key="9">
    <source>
        <dbReference type="Pfam" id="PF06414"/>
    </source>
</evidence>
<evidence type="ECO:0000256" key="3">
    <source>
        <dbReference type="ARBA" id="ARBA00022741"/>
    </source>
</evidence>
<dbReference type="GO" id="GO:0005524">
    <property type="term" value="F:ATP binding"/>
    <property type="evidence" value="ECO:0007669"/>
    <property type="project" value="UniProtKB-KW"/>
</dbReference>
<evidence type="ECO:0000256" key="7">
    <source>
        <dbReference type="SAM" id="Phobius"/>
    </source>
</evidence>
<dbReference type="GO" id="GO:0016301">
    <property type="term" value="F:kinase activity"/>
    <property type="evidence" value="ECO:0007669"/>
    <property type="project" value="InterPro"/>
</dbReference>
<keyword evidence="11" id="KW-1185">Reference proteome</keyword>
<evidence type="ECO:0000313" key="11">
    <source>
        <dbReference type="Proteomes" id="UP000186817"/>
    </source>
</evidence>
<comment type="subcellular location">
    <subcellularLocation>
        <location evidence="1">Membrane</location>
        <topology evidence="1">Multi-pass membrane protein</topology>
    </subcellularLocation>
</comment>
<feature type="transmembrane region" description="Helical" evidence="7">
    <location>
        <begin position="323"/>
        <end position="341"/>
    </location>
</feature>
<feature type="domain" description="Amino acid transporter transmembrane" evidence="8">
    <location>
        <begin position="43"/>
        <end position="441"/>
    </location>
</feature>
<comment type="caution">
    <text evidence="10">The sequence shown here is derived from an EMBL/GenBank/DDBJ whole genome shotgun (WGS) entry which is preliminary data.</text>
</comment>
<dbReference type="EMBL" id="LSRX01000140">
    <property type="protein sequence ID" value="OLQ07364.1"/>
    <property type="molecule type" value="Genomic_DNA"/>
</dbReference>
<proteinExistence type="predicted"/>
<keyword evidence="6 7" id="KW-0472">Membrane</keyword>
<feature type="transmembrane region" description="Helical" evidence="7">
    <location>
        <begin position="385"/>
        <end position="407"/>
    </location>
</feature>
<keyword evidence="5 7" id="KW-1133">Transmembrane helix</keyword>
<dbReference type="InterPro" id="IPR027417">
    <property type="entry name" value="P-loop_NTPase"/>
</dbReference>
<name>A0A1Q9EIT6_SYMMI</name>
<organism evidence="10 11">
    <name type="scientific">Symbiodinium microadriaticum</name>
    <name type="common">Dinoflagellate</name>
    <name type="synonym">Zooxanthella microadriatica</name>
    <dbReference type="NCBI Taxonomy" id="2951"/>
    <lineage>
        <taxon>Eukaryota</taxon>
        <taxon>Sar</taxon>
        <taxon>Alveolata</taxon>
        <taxon>Dinophyceae</taxon>
        <taxon>Suessiales</taxon>
        <taxon>Symbiodiniaceae</taxon>
        <taxon>Symbiodinium</taxon>
    </lineage>
</organism>
<keyword evidence="4" id="KW-0067">ATP-binding</keyword>
<feature type="transmembrane region" description="Helical" evidence="7">
    <location>
        <begin position="361"/>
        <end position="379"/>
    </location>
</feature>
<dbReference type="PANTHER" id="PTHR22950:SF652">
    <property type="entry name" value="TRANSMEMBRANE AMINO ACID TRANSPORTER FAMILY PROTEIN"/>
    <property type="match status" value="1"/>
</dbReference>
<sequence length="785" mass="85559">MENLRFLDFSELSETVSEVSEDDSIFDSDVETSDDEKFAGIPLWQTAFNIAKTIIGEGLLSLPAGLAAGTGIYSGVIIALVFYVVMTYTFWTLGRLCETTGEKTHRGMGDKVTEGVFFGNVMAVTNLAQTLSCCVAYALVIGRNAEDVLAPFVSNSWLSSRRGSWVTILIFVLLPLCLLRDLSKLAWASLLGLLCEVGVVCFMIWRFMDGSYSPGGRFYESQTAGLQVAWDETGDPETWSLSPATLTLVCSMSSAFLAHYNAPKFYHQLRDRDSRRFLLATTASFTLALVLFLVCMTVGYLTFGQHCSGNILHNYSDLDPAATASRFGMLIAVTCGFPLAFTGLRDSVISLCACSSRRRVWLPLSFALLILIGALGWSLDDLGVLNALGGALLGSASTMVFPGLLLIWAARLVIQRTRVVWDVEVKLVGRVLVAMGGPAVISDLGLPVNPSELWVKAVVLVEGLVPHFGLKANIPALSCSFSLAASMYFRCLVYLLLHASAARRHSERFGSTFLSFASRVWDAWNGPPLQGPEGQEVMQLIQALDASDAYCELLLRAGCSSRKCDLCAQRRQQDILDAAAQKILRLSHTQRSRQPLAVFVLGATGAGKTSFINYTLEEELPANHMGFVRSAIHVNADDLRSELVGGYAIYSALVNQKADFPPGLVFDASFLRAEIQKKVLESAVDFLGDSLTVPAFVTQEFLDKNFDVRIFHIEIQGSSDEAKAETARRGIEQRMASGGHFAPPTAEKVLKSRNAALSLKEAGFNVKFFIRSGSQFIPKEDAAGL</sequence>
<evidence type="ECO:0000256" key="5">
    <source>
        <dbReference type="ARBA" id="ARBA00022989"/>
    </source>
</evidence>
<feature type="domain" description="Zeta toxin" evidence="9">
    <location>
        <begin position="589"/>
        <end position="735"/>
    </location>
</feature>